<evidence type="ECO:0000313" key="9">
    <source>
        <dbReference type="Proteomes" id="UP001258017"/>
    </source>
</evidence>
<dbReference type="SUPFAM" id="SSF51735">
    <property type="entry name" value="NAD(P)-binding Rossmann-fold domains"/>
    <property type="match status" value="1"/>
</dbReference>
<dbReference type="Pfam" id="PF08240">
    <property type="entry name" value="ADH_N"/>
    <property type="match status" value="1"/>
</dbReference>
<evidence type="ECO:0000256" key="1">
    <source>
        <dbReference type="ARBA" id="ARBA00004173"/>
    </source>
</evidence>
<dbReference type="GO" id="GO:0005739">
    <property type="term" value="C:mitochondrion"/>
    <property type="evidence" value="ECO:0007669"/>
    <property type="project" value="UniProtKB-SubCell"/>
</dbReference>
<feature type="domain" description="Enoyl reductase (ER)" evidence="7">
    <location>
        <begin position="143"/>
        <end position="477"/>
    </location>
</feature>
<dbReference type="GO" id="GO:0016491">
    <property type="term" value="F:oxidoreductase activity"/>
    <property type="evidence" value="ECO:0007669"/>
    <property type="project" value="UniProtKB-KW"/>
</dbReference>
<keyword evidence="6" id="KW-0812">Transmembrane</keyword>
<dbReference type="CDD" id="cd08248">
    <property type="entry name" value="RTN4I1"/>
    <property type="match status" value="1"/>
</dbReference>
<organism evidence="8 9">
    <name type="scientific">Odynerus spinipes</name>
    <dbReference type="NCBI Taxonomy" id="1348599"/>
    <lineage>
        <taxon>Eukaryota</taxon>
        <taxon>Metazoa</taxon>
        <taxon>Ecdysozoa</taxon>
        <taxon>Arthropoda</taxon>
        <taxon>Hexapoda</taxon>
        <taxon>Insecta</taxon>
        <taxon>Pterygota</taxon>
        <taxon>Neoptera</taxon>
        <taxon>Endopterygota</taxon>
        <taxon>Hymenoptera</taxon>
        <taxon>Apocrita</taxon>
        <taxon>Aculeata</taxon>
        <taxon>Vespoidea</taxon>
        <taxon>Vespidae</taxon>
        <taxon>Eumeninae</taxon>
        <taxon>Odynerus</taxon>
    </lineage>
</organism>
<accession>A0AAD9RHB1</accession>
<gene>
    <name evidence="8" type="ORF">KPH14_010803</name>
</gene>
<proteinExistence type="inferred from homology"/>
<dbReference type="PANTHER" id="PTHR11695:SF645">
    <property type="entry name" value="RETICULON-4-INTERACTING PROTEIN 1, MITOCHONDRIAL-LIKE PROTEIN"/>
    <property type="match status" value="1"/>
</dbReference>
<dbReference type="InterPro" id="IPR050700">
    <property type="entry name" value="YIM1/Zinc_Alcohol_DH_Fams"/>
</dbReference>
<keyword evidence="4" id="KW-0560">Oxidoreductase</keyword>
<comment type="caution">
    <text evidence="8">The sequence shown here is derived from an EMBL/GenBank/DDBJ whole genome shotgun (WGS) entry which is preliminary data.</text>
</comment>
<keyword evidence="6" id="KW-0472">Membrane</keyword>
<dbReference type="InterPro" id="IPR020843">
    <property type="entry name" value="ER"/>
</dbReference>
<evidence type="ECO:0000256" key="2">
    <source>
        <dbReference type="ARBA" id="ARBA00010371"/>
    </source>
</evidence>
<dbReference type="InterPro" id="IPR013154">
    <property type="entry name" value="ADH-like_N"/>
</dbReference>
<evidence type="ECO:0000256" key="3">
    <source>
        <dbReference type="ARBA" id="ARBA00022946"/>
    </source>
</evidence>
<dbReference type="InterPro" id="IPR011032">
    <property type="entry name" value="GroES-like_sf"/>
</dbReference>
<evidence type="ECO:0000259" key="7">
    <source>
        <dbReference type="SMART" id="SM00829"/>
    </source>
</evidence>
<protein>
    <recommendedName>
        <fullName evidence="7">Enoyl reductase (ER) domain-containing protein</fullName>
    </recommendedName>
</protein>
<reference evidence="8" key="1">
    <citation type="submission" date="2021-08" db="EMBL/GenBank/DDBJ databases">
        <authorList>
            <person name="Misof B."/>
            <person name="Oliver O."/>
            <person name="Podsiadlowski L."/>
            <person name="Donath A."/>
            <person name="Peters R."/>
            <person name="Mayer C."/>
            <person name="Rust J."/>
            <person name="Gunkel S."/>
            <person name="Lesny P."/>
            <person name="Martin S."/>
            <person name="Oeyen J.P."/>
            <person name="Petersen M."/>
            <person name="Panagiotis P."/>
            <person name="Wilbrandt J."/>
            <person name="Tanja T."/>
        </authorList>
    </citation>
    <scope>NUCLEOTIDE SEQUENCE</scope>
    <source>
        <strain evidence="8">GBR_01_08_01A</strain>
        <tissue evidence="8">Thorax + abdomen</tissue>
    </source>
</reference>
<sequence length="479" mass="54122">MDEILFRISTHLETLQVQSSLVIQQGQQWLTTLLAHCQRYIQELYSDQHVQHMKNAIFNLLRHIEKCWEQLQFQYYSIHFNTVQFYQQLATLGANEVTRREIVFCIAGITIGTLIGYYIGKNWGRYAYHMHHIRAIICHHYIGIEGVSLIDDAEMPMIQRSNDILIQVKAASVNIVDAKICHGYSKTYRRLLNSGRQKEIPVTLGRDCAGIIVDIGQSVINFDIGDEVFLAVPSWASGTMAEYIVIPETQVAKRPKRYFYEIAASIPYAGCIAWDALVNRSVIKEGNAKGQRVLIYGGNTPVGCILIQLVKLWGGYVVTTCRENAVPVMSALGADEIITLNKSDIEKELELHDKFNAIFYTGGPPIESHILKKHLHPYGSYATTKPENLTSDSLGFISGSIFAGCVRVKLLIQYIFGFNMHQWKEGSIINAEYLQTLSELIDADKIQPVIDRVYAPHHIEDALHHVLDPDAIGSTIIKF</sequence>
<evidence type="ECO:0000313" key="8">
    <source>
        <dbReference type="EMBL" id="KAK2579490.1"/>
    </source>
</evidence>
<dbReference type="InterPro" id="IPR036291">
    <property type="entry name" value="NAD(P)-bd_dom_sf"/>
</dbReference>
<dbReference type="InterPro" id="IPR037397">
    <property type="entry name" value="RTN4IP1"/>
</dbReference>
<keyword evidence="9" id="KW-1185">Reference proteome</keyword>
<dbReference type="Proteomes" id="UP001258017">
    <property type="component" value="Unassembled WGS sequence"/>
</dbReference>
<dbReference type="SMART" id="SM00829">
    <property type="entry name" value="PKS_ER"/>
    <property type="match status" value="1"/>
</dbReference>
<feature type="transmembrane region" description="Helical" evidence="6">
    <location>
        <begin position="102"/>
        <end position="120"/>
    </location>
</feature>
<dbReference type="AlphaFoldDB" id="A0AAD9RHB1"/>
<evidence type="ECO:0000256" key="4">
    <source>
        <dbReference type="ARBA" id="ARBA00023002"/>
    </source>
</evidence>
<evidence type="ECO:0000256" key="5">
    <source>
        <dbReference type="ARBA" id="ARBA00023128"/>
    </source>
</evidence>
<keyword evidence="3" id="KW-0809">Transit peptide</keyword>
<dbReference type="Gene3D" id="3.90.180.10">
    <property type="entry name" value="Medium-chain alcohol dehydrogenases, catalytic domain"/>
    <property type="match status" value="1"/>
</dbReference>
<dbReference type="Pfam" id="PF13602">
    <property type="entry name" value="ADH_zinc_N_2"/>
    <property type="match status" value="1"/>
</dbReference>
<dbReference type="PANTHER" id="PTHR11695">
    <property type="entry name" value="ALCOHOL DEHYDROGENASE RELATED"/>
    <property type="match status" value="1"/>
</dbReference>
<comment type="similarity">
    <text evidence="2">Belongs to the zinc-containing alcohol dehydrogenase family. Quinone oxidoreductase subfamily.</text>
</comment>
<keyword evidence="6" id="KW-1133">Transmembrane helix</keyword>
<name>A0AAD9RHB1_9HYME</name>
<dbReference type="EMBL" id="JAIFRP010000084">
    <property type="protein sequence ID" value="KAK2579490.1"/>
    <property type="molecule type" value="Genomic_DNA"/>
</dbReference>
<reference evidence="8" key="2">
    <citation type="journal article" date="2023" name="Commun. Biol.">
        <title>Intrasexual cuticular hydrocarbon dimorphism in a wasp sheds light on hydrocarbon biosynthesis genes in Hymenoptera.</title>
        <authorList>
            <person name="Moris V.C."/>
            <person name="Podsiadlowski L."/>
            <person name="Martin S."/>
            <person name="Oeyen J.P."/>
            <person name="Donath A."/>
            <person name="Petersen M."/>
            <person name="Wilbrandt J."/>
            <person name="Misof B."/>
            <person name="Liedtke D."/>
            <person name="Thamm M."/>
            <person name="Scheiner R."/>
            <person name="Schmitt T."/>
            <person name="Niehuis O."/>
        </authorList>
    </citation>
    <scope>NUCLEOTIDE SEQUENCE</scope>
    <source>
        <strain evidence="8">GBR_01_08_01A</strain>
    </source>
</reference>
<dbReference type="SUPFAM" id="SSF50129">
    <property type="entry name" value="GroES-like"/>
    <property type="match status" value="1"/>
</dbReference>
<evidence type="ECO:0000256" key="6">
    <source>
        <dbReference type="SAM" id="Phobius"/>
    </source>
</evidence>
<keyword evidence="5" id="KW-0496">Mitochondrion</keyword>
<comment type="subcellular location">
    <subcellularLocation>
        <location evidence="1">Mitochondrion</location>
    </subcellularLocation>
</comment>
<dbReference type="Gene3D" id="3.40.50.720">
    <property type="entry name" value="NAD(P)-binding Rossmann-like Domain"/>
    <property type="match status" value="1"/>
</dbReference>